<dbReference type="Proteomes" id="UP000286100">
    <property type="component" value="Unassembled WGS sequence"/>
</dbReference>
<keyword evidence="1 2" id="KW-0238">DNA-binding</keyword>
<evidence type="ECO:0000256" key="2">
    <source>
        <dbReference type="PROSITE-ProRule" id="PRU00335"/>
    </source>
</evidence>
<dbReference type="Gene3D" id="1.10.357.10">
    <property type="entry name" value="Tetracycline Repressor, domain 2"/>
    <property type="match status" value="1"/>
</dbReference>
<dbReference type="Pfam" id="PF00440">
    <property type="entry name" value="TetR_N"/>
    <property type="match status" value="1"/>
</dbReference>
<keyword evidence="5" id="KW-1185">Reference proteome</keyword>
<evidence type="ECO:0000313" key="5">
    <source>
        <dbReference type="Proteomes" id="UP000286100"/>
    </source>
</evidence>
<comment type="caution">
    <text evidence="4">The sequence shown here is derived from an EMBL/GenBank/DDBJ whole genome shotgun (WGS) entry which is preliminary data.</text>
</comment>
<organism evidence="4 5">
    <name type="scientific">Sphingomonas cavernae</name>
    <dbReference type="NCBI Taxonomy" id="2320861"/>
    <lineage>
        <taxon>Bacteria</taxon>
        <taxon>Pseudomonadati</taxon>
        <taxon>Pseudomonadota</taxon>
        <taxon>Alphaproteobacteria</taxon>
        <taxon>Sphingomonadales</taxon>
        <taxon>Sphingomonadaceae</taxon>
        <taxon>Sphingomonas</taxon>
    </lineage>
</organism>
<dbReference type="EMBL" id="QYUM01000003">
    <property type="protein sequence ID" value="RJF90577.1"/>
    <property type="molecule type" value="Genomic_DNA"/>
</dbReference>
<proteinExistence type="predicted"/>
<dbReference type="AlphaFoldDB" id="A0A418WKK1"/>
<name>A0A418WKK1_9SPHN</name>
<dbReference type="SUPFAM" id="SSF46689">
    <property type="entry name" value="Homeodomain-like"/>
    <property type="match status" value="1"/>
</dbReference>
<evidence type="ECO:0000259" key="3">
    <source>
        <dbReference type="PROSITE" id="PS50977"/>
    </source>
</evidence>
<evidence type="ECO:0000256" key="1">
    <source>
        <dbReference type="ARBA" id="ARBA00023125"/>
    </source>
</evidence>
<dbReference type="RefSeq" id="WP_119761893.1">
    <property type="nucleotide sequence ID" value="NZ_QYUM01000003.1"/>
</dbReference>
<feature type="DNA-binding region" description="H-T-H motif" evidence="2">
    <location>
        <begin position="51"/>
        <end position="70"/>
    </location>
</feature>
<protein>
    <submittedName>
        <fullName evidence="4">TetR/AcrR family transcriptional regulator</fullName>
    </submittedName>
</protein>
<dbReference type="InterPro" id="IPR009057">
    <property type="entry name" value="Homeodomain-like_sf"/>
</dbReference>
<accession>A0A418WKK1</accession>
<dbReference type="OrthoDB" id="3218408at2"/>
<reference evidence="4 5" key="1">
    <citation type="submission" date="2018-09" db="EMBL/GenBank/DDBJ databases">
        <authorList>
            <person name="Zhu H."/>
        </authorList>
    </citation>
    <scope>NUCLEOTIDE SEQUENCE [LARGE SCALE GENOMIC DNA]</scope>
    <source>
        <strain evidence="4 5">K2R01-6</strain>
    </source>
</reference>
<dbReference type="InterPro" id="IPR001647">
    <property type="entry name" value="HTH_TetR"/>
</dbReference>
<evidence type="ECO:0000313" key="4">
    <source>
        <dbReference type="EMBL" id="RJF90577.1"/>
    </source>
</evidence>
<sequence>MTALPPLPLQPAIAVGAREKARRGPKPRLTAEHWFIAALEMLAVGGIDSVRVELVAEKLGVTKGMFYTRFETRDAFLDAMTDYWRQRTTTGLVAELAAMDATPEARLERLFGISQMDRARTGSHIELAMRTWALTDTRAARALAEIDRHRLAYFEAVVAASGVPAEQASARAFLIYSYVICDTILPGDRDAMRAACRAFLTTP</sequence>
<feature type="domain" description="HTH tetR-type" evidence="3">
    <location>
        <begin position="28"/>
        <end position="88"/>
    </location>
</feature>
<dbReference type="PROSITE" id="PS50977">
    <property type="entry name" value="HTH_TETR_2"/>
    <property type="match status" value="1"/>
</dbReference>
<gene>
    <name evidence="4" type="ORF">D3876_10140</name>
</gene>
<dbReference type="GO" id="GO:0003677">
    <property type="term" value="F:DNA binding"/>
    <property type="evidence" value="ECO:0007669"/>
    <property type="project" value="UniProtKB-UniRule"/>
</dbReference>